<sequence length="57" mass="6306">GPVLTGCSYLVWKDWNWALVLGIVIAGGCAAFTIPFIILLVDFYMDYKNVSGAFVYL</sequence>
<dbReference type="AlphaFoldDB" id="A0A285IIF6"/>
<evidence type="ECO:0000256" key="1">
    <source>
        <dbReference type="SAM" id="Phobius"/>
    </source>
</evidence>
<feature type="transmembrane region" description="Helical" evidence="1">
    <location>
        <begin position="17"/>
        <end position="41"/>
    </location>
</feature>
<keyword evidence="1" id="KW-1133">Transmembrane helix</keyword>
<evidence type="ECO:0000313" key="3">
    <source>
        <dbReference type="Proteomes" id="UP000219573"/>
    </source>
</evidence>
<name>A0A285IIF6_9FIRM</name>
<dbReference type="Proteomes" id="UP000219573">
    <property type="component" value="Unassembled WGS sequence"/>
</dbReference>
<dbReference type="EMBL" id="OBDZ01000057">
    <property type="protein sequence ID" value="SNY47749.1"/>
    <property type="molecule type" value="Genomic_DNA"/>
</dbReference>
<evidence type="ECO:0000313" key="2">
    <source>
        <dbReference type="EMBL" id="SNY47749.1"/>
    </source>
</evidence>
<reference evidence="3" key="1">
    <citation type="submission" date="2017-09" db="EMBL/GenBank/DDBJ databases">
        <authorList>
            <person name="Varghese N."/>
            <person name="Submissions S."/>
        </authorList>
    </citation>
    <scope>NUCLEOTIDE SEQUENCE [LARGE SCALE GENOMIC DNA]</scope>
    <source>
        <strain evidence="3">MSL47</strain>
    </source>
</reference>
<organism evidence="2 3">
    <name type="scientific">Orenia metallireducens</name>
    <dbReference type="NCBI Taxonomy" id="1413210"/>
    <lineage>
        <taxon>Bacteria</taxon>
        <taxon>Bacillati</taxon>
        <taxon>Bacillota</taxon>
        <taxon>Clostridia</taxon>
        <taxon>Halanaerobiales</taxon>
        <taxon>Halobacteroidaceae</taxon>
        <taxon>Orenia</taxon>
    </lineage>
</organism>
<keyword evidence="3" id="KW-1185">Reference proteome</keyword>
<keyword evidence="1" id="KW-0472">Membrane</keyword>
<gene>
    <name evidence="2" type="ORF">SAMN06265827_1577</name>
</gene>
<protein>
    <submittedName>
        <fullName evidence="2">Uncharacterized protein</fullName>
    </submittedName>
</protein>
<accession>A0A285IIF6</accession>
<keyword evidence="1" id="KW-0812">Transmembrane</keyword>
<proteinExistence type="predicted"/>
<feature type="non-terminal residue" evidence="2">
    <location>
        <position position="1"/>
    </location>
</feature>